<protein>
    <submittedName>
        <fullName evidence="2">Prepilin-type N-terminal cleavage/methylation domain-containing protein</fullName>
    </submittedName>
</protein>
<dbReference type="Proteomes" id="UP000503505">
    <property type="component" value="Chromosome"/>
</dbReference>
<keyword evidence="1" id="KW-0472">Membrane</keyword>
<keyword evidence="1" id="KW-1133">Transmembrane helix</keyword>
<evidence type="ECO:0000256" key="1">
    <source>
        <dbReference type="SAM" id="Phobius"/>
    </source>
</evidence>
<organism evidence="2 3">
    <name type="scientific">Acinetobacter schindleri</name>
    <dbReference type="NCBI Taxonomy" id="108981"/>
    <lineage>
        <taxon>Bacteria</taxon>
        <taxon>Pseudomonadati</taxon>
        <taxon>Pseudomonadota</taxon>
        <taxon>Gammaproteobacteria</taxon>
        <taxon>Moraxellales</taxon>
        <taxon>Moraxellaceae</taxon>
        <taxon>Acinetobacter</taxon>
    </lineage>
</organism>
<gene>
    <name evidence="2" type="ORF">FSC10_12030</name>
</gene>
<dbReference type="RefSeq" id="WP_163172015.1">
    <property type="nucleotide sequence ID" value="NZ_CP044463.1"/>
</dbReference>
<dbReference type="InterPro" id="IPR012902">
    <property type="entry name" value="N_methyl_site"/>
</dbReference>
<dbReference type="NCBIfam" id="TIGR02532">
    <property type="entry name" value="IV_pilin_GFxxxE"/>
    <property type="match status" value="1"/>
</dbReference>
<dbReference type="EMBL" id="CP044463">
    <property type="protein sequence ID" value="QIC68038.1"/>
    <property type="molecule type" value="Genomic_DNA"/>
</dbReference>
<proteinExistence type="predicted"/>
<accession>A0AAE7BY79</accession>
<evidence type="ECO:0000313" key="2">
    <source>
        <dbReference type="EMBL" id="QIC68038.1"/>
    </source>
</evidence>
<sequence length="213" mass="23540">MKKNGFTLIELLVGLVIAMLCMIMMLMLFRQISQVSLEASFDAEYDTQVQIGMLILQKVIQNAGYGSGNANDIAMDASKDILYLRFIPDITTPTILKCQAILSNNDIENKEYQLYLLENTKNCGTDADLKTSSIWNSTHTTRSPLITIKNKNIEATTAPVFSFKVENLTGGKKCTPYGISKDNPSGSKYVTVTAKGQYSSVKQVRSSICLNNI</sequence>
<keyword evidence="1" id="KW-0812">Transmembrane</keyword>
<name>A0AAE7BY79_9GAMM</name>
<evidence type="ECO:0000313" key="3">
    <source>
        <dbReference type="Proteomes" id="UP000503505"/>
    </source>
</evidence>
<reference evidence="2 3" key="1">
    <citation type="submission" date="2019-09" db="EMBL/GenBank/DDBJ databases">
        <title>Non-baumannii Acinetobacter spp. carrying blaNDM-1 isolated in China.</title>
        <authorList>
            <person name="Cui C."/>
            <person name="Chen C."/>
            <person name="Sun J."/>
            <person name="Liu Y."/>
        </authorList>
    </citation>
    <scope>NUCLEOTIDE SEQUENCE [LARGE SCALE GENOMIC DNA]</scope>
    <source>
        <strain evidence="2 3">HZE23-1</strain>
    </source>
</reference>
<dbReference type="Pfam" id="PF07963">
    <property type="entry name" value="N_methyl"/>
    <property type="match status" value="1"/>
</dbReference>
<feature type="transmembrane region" description="Helical" evidence="1">
    <location>
        <begin position="6"/>
        <end position="29"/>
    </location>
</feature>
<dbReference type="AlphaFoldDB" id="A0AAE7BY79"/>